<keyword evidence="7" id="KW-1185">Reference proteome</keyword>
<dbReference type="GO" id="GO:0006865">
    <property type="term" value="P:amino acid transport"/>
    <property type="evidence" value="ECO:0007669"/>
    <property type="project" value="UniProtKB-KW"/>
</dbReference>
<dbReference type="InterPro" id="IPR019587">
    <property type="entry name" value="Polyketide_cyclase/dehydratase"/>
</dbReference>
<dbReference type="CDD" id="cd07821">
    <property type="entry name" value="PYR_PYL_RCAR_like"/>
    <property type="match status" value="1"/>
</dbReference>
<dbReference type="Pfam" id="PF10604">
    <property type="entry name" value="Polyketide_cyc2"/>
    <property type="match status" value="1"/>
</dbReference>
<sequence length="460" mass="49551">MSRTPASALATGLMATALHAQEETIHFGDLATLEGPFAEPGKDGLRGMELAFEEFDWNIAGKKIEFTSASSDGNPDVALASARRLVEQDDVDIMVGPLSGSEGIRLAQYAKEHPDTTFLNGGSAAIETTLVDPAENFYRFNTEGAQWTAPLGRYLVEERGWDNIVIVSEDYSFPYAQIFGFMATCCEAGGKVSAKHFIPLGTKDYSSVIAQLPLEPNGVDGMFVVLGGSDAVDFLNQYAQMGGELPIVGVIDAPIDRVWALARDFNGHGDWHPLIAESHVEDGRPSDQVGCVRNFTLADGGHLRERLPPFPTSTIRSRTTSSSRRCRSRTTSRHSAARPSPRATAPSSSGGRSSTCHQTTRRTSSTRSAATRSRAASQHRPSVSPREAAPARQSPRGGTSRPGFPRDLSSWESGVIITAKPASKRFIAGWRPSPGQPFVGGIGRVLKRKRPLSRIALSST</sequence>
<comment type="caution">
    <text evidence="6">The sequence shown here is derived from an EMBL/GenBank/DDBJ whole genome shotgun (WGS) entry which is preliminary data.</text>
</comment>
<gene>
    <name evidence="6" type="ORF">N177_1149</name>
</gene>
<evidence type="ECO:0000256" key="4">
    <source>
        <dbReference type="SAM" id="MobiDB-lite"/>
    </source>
</evidence>
<feature type="domain" description="Leucine-binding protein" evidence="5">
    <location>
        <begin position="24"/>
        <end position="246"/>
    </location>
</feature>
<dbReference type="Pfam" id="PF13458">
    <property type="entry name" value="Peripla_BP_6"/>
    <property type="match status" value="1"/>
</dbReference>
<dbReference type="InterPro" id="IPR028081">
    <property type="entry name" value="Leu-bd"/>
</dbReference>
<keyword evidence="2" id="KW-0732">Signal</keyword>
<evidence type="ECO:0000313" key="6">
    <source>
        <dbReference type="EMBL" id="ESR25814.1"/>
    </source>
</evidence>
<evidence type="ECO:0000256" key="2">
    <source>
        <dbReference type="ARBA" id="ARBA00022729"/>
    </source>
</evidence>
<organism evidence="6 7">
    <name type="scientific">Lutibaculum baratangense AMV1</name>
    <dbReference type="NCBI Taxonomy" id="631454"/>
    <lineage>
        <taxon>Bacteria</taxon>
        <taxon>Pseudomonadati</taxon>
        <taxon>Pseudomonadota</taxon>
        <taxon>Alphaproteobacteria</taxon>
        <taxon>Hyphomicrobiales</taxon>
        <taxon>Tepidamorphaceae</taxon>
        <taxon>Lutibaculum</taxon>
    </lineage>
</organism>
<name>V4RKG4_9HYPH</name>
<dbReference type="EMBL" id="AWXZ01000017">
    <property type="protein sequence ID" value="ESR25814.1"/>
    <property type="molecule type" value="Genomic_DNA"/>
</dbReference>
<dbReference type="PANTHER" id="PTHR30483:SF6">
    <property type="entry name" value="PERIPLASMIC BINDING PROTEIN OF ABC TRANSPORTER FOR NATURAL AMINO ACIDS"/>
    <property type="match status" value="1"/>
</dbReference>
<dbReference type="SUPFAM" id="SSF55961">
    <property type="entry name" value="Bet v1-like"/>
    <property type="match status" value="1"/>
</dbReference>
<keyword evidence="3" id="KW-0813">Transport</keyword>
<feature type="compositionally biased region" description="Low complexity" evidence="4">
    <location>
        <begin position="337"/>
        <end position="380"/>
    </location>
</feature>
<feature type="compositionally biased region" description="Low complexity" evidence="4">
    <location>
        <begin position="312"/>
        <end position="323"/>
    </location>
</feature>
<proteinExistence type="inferred from homology"/>
<dbReference type="SUPFAM" id="SSF53822">
    <property type="entry name" value="Periplasmic binding protein-like I"/>
    <property type="match status" value="1"/>
</dbReference>
<evidence type="ECO:0000256" key="3">
    <source>
        <dbReference type="ARBA" id="ARBA00022970"/>
    </source>
</evidence>
<dbReference type="Gene3D" id="3.40.50.2300">
    <property type="match status" value="2"/>
</dbReference>
<evidence type="ECO:0000259" key="5">
    <source>
        <dbReference type="Pfam" id="PF13458"/>
    </source>
</evidence>
<protein>
    <recommendedName>
        <fullName evidence="5">Leucine-binding protein domain-containing protein</fullName>
    </recommendedName>
</protein>
<dbReference type="AlphaFoldDB" id="V4RKG4"/>
<accession>V4RKG4</accession>
<dbReference type="eggNOG" id="COG0683">
    <property type="taxonomic scope" value="Bacteria"/>
</dbReference>
<reference evidence="6 7" key="1">
    <citation type="journal article" date="2014" name="Genome Announc.">
        <title>Draft Genome Sequence of Lutibaculum baratangense Strain AMV1T, Isolated from a Mud Volcano in Andamans, India.</title>
        <authorList>
            <person name="Singh A."/>
            <person name="Sreenivas A."/>
            <person name="Sathyanarayana Reddy G."/>
            <person name="Pinnaka A.K."/>
            <person name="Shivaji S."/>
        </authorList>
    </citation>
    <scope>NUCLEOTIDE SEQUENCE [LARGE SCALE GENOMIC DNA]</scope>
    <source>
        <strain evidence="6 7">AMV1</strain>
    </source>
</reference>
<dbReference type="InterPro" id="IPR028082">
    <property type="entry name" value="Peripla_BP_I"/>
</dbReference>
<dbReference type="InterPro" id="IPR051010">
    <property type="entry name" value="BCAA_transport"/>
</dbReference>
<feature type="region of interest" description="Disordered" evidence="4">
    <location>
        <begin position="302"/>
        <end position="409"/>
    </location>
</feature>
<dbReference type="Proteomes" id="UP000017819">
    <property type="component" value="Unassembled WGS sequence"/>
</dbReference>
<evidence type="ECO:0000256" key="1">
    <source>
        <dbReference type="ARBA" id="ARBA00010062"/>
    </source>
</evidence>
<feature type="compositionally biased region" description="Basic residues" evidence="4">
    <location>
        <begin position="324"/>
        <end position="336"/>
    </location>
</feature>
<comment type="similarity">
    <text evidence="1">Belongs to the leucine-binding protein family.</text>
</comment>
<dbReference type="STRING" id="631454.N177_1149"/>
<keyword evidence="3" id="KW-0029">Amino-acid transport</keyword>
<evidence type="ECO:0000313" key="7">
    <source>
        <dbReference type="Proteomes" id="UP000017819"/>
    </source>
</evidence>
<dbReference type="InterPro" id="IPR023393">
    <property type="entry name" value="START-like_dom_sf"/>
</dbReference>
<dbReference type="eggNOG" id="COG3427">
    <property type="taxonomic scope" value="Bacteria"/>
</dbReference>
<dbReference type="PANTHER" id="PTHR30483">
    <property type="entry name" value="LEUCINE-SPECIFIC-BINDING PROTEIN"/>
    <property type="match status" value="1"/>
</dbReference>
<dbReference type="Gene3D" id="3.30.530.20">
    <property type="match status" value="1"/>
</dbReference>